<proteinExistence type="predicted"/>
<dbReference type="Gene3D" id="3.40.50.10900">
    <property type="entry name" value="PAC-like subunit"/>
    <property type="match status" value="1"/>
</dbReference>
<dbReference type="PIRSF" id="PIRSF028754">
    <property type="entry name" value="UCP028754"/>
    <property type="match status" value="1"/>
</dbReference>
<organism evidence="2 3">
    <name type="scientific">Thermobaculum terrenum (strain ATCC BAA-798 / CCMEE 7001 / YNP1)</name>
    <dbReference type="NCBI Taxonomy" id="525904"/>
    <lineage>
        <taxon>Bacteria</taxon>
        <taxon>Bacillati</taxon>
        <taxon>Chloroflexota</taxon>
        <taxon>Chloroflexia</taxon>
        <taxon>Candidatus Thermobaculales</taxon>
        <taxon>Candidatus Thermobaculaceae</taxon>
        <taxon>Thermobaculum</taxon>
    </lineage>
</organism>
<evidence type="ECO:0000256" key="1">
    <source>
        <dbReference type="SAM" id="MobiDB-lite"/>
    </source>
</evidence>
<feature type="compositionally biased region" description="Acidic residues" evidence="1">
    <location>
        <begin position="302"/>
        <end position="311"/>
    </location>
</feature>
<feature type="region of interest" description="Disordered" evidence="1">
    <location>
        <begin position="257"/>
        <end position="311"/>
    </location>
</feature>
<name>D1CFU9_THET1</name>
<evidence type="ECO:0000313" key="3">
    <source>
        <dbReference type="Proteomes" id="UP000000323"/>
    </source>
</evidence>
<dbReference type="RefSeq" id="WP_012874840.1">
    <property type="nucleotide sequence ID" value="NC_013525.1"/>
</dbReference>
<accession>D1CFU9</accession>
<dbReference type="PANTHER" id="PTHR35610">
    <property type="entry name" value="3-ISOPROPYLMALATE DEHYDRATASE-RELATED"/>
    <property type="match status" value="1"/>
</dbReference>
<evidence type="ECO:0000313" key="2">
    <source>
        <dbReference type="EMBL" id="ACZ41805.1"/>
    </source>
</evidence>
<dbReference type="Pfam" id="PF09754">
    <property type="entry name" value="PAC2"/>
    <property type="match status" value="1"/>
</dbReference>
<dbReference type="Proteomes" id="UP000000323">
    <property type="component" value="Chromosome 1"/>
</dbReference>
<dbReference type="InterPro" id="IPR019151">
    <property type="entry name" value="Proteasome_assmbl_chaperone_2"/>
</dbReference>
<keyword evidence="3" id="KW-1185">Reference proteome</keyword>
<dbReference type="KEGG" id="ttr:Tter_0888"/>
<feature type="compositionally biased region" description="Acidic residues" evidence="1">
    <location>
        <begin position="261"/>
        <end position="279"/>
    </location>
</feature>
<evidence type="ECO:0008006" key="4">
    <source>
        <dbReference type="Google" id="ProtNLM"/>
    </source>
</evidence>
<protein>
    <recommendedName>
        <fullName evidence="4">PAC2 family protein</fullName>
    </recommendedName>
</protein>
<reference evidence="3" key="1">
    <citation type="journal article" date="2010" name="Stand. Genomic Sci.">
        <title>Complete genome sequence of 'Thermobaculum terrenum' type strain (YNP1).</title>
        <authorList>
            <person name="Kiss H."/>
            <person name="Cleland D."/>
            <person name="Lapidus A."/>
            <person name="Lucas S."/>
            <person name="Glavina Del Rio T."/>
            <person name="Nolan M."/>
            <person name="Tice H."/>
            <person name="Han C."/>
            <person name="Goodwin L."/>
            <person name="Pitluck S."/>
            <person name="Liolios K."/>
            <person name="Ivanova N."/>
            <person name="Mavromatis K."/>
            <person name="Ovchinnikova G."/>
            <person name="Pati A."/>
            <person name="Chen A."/>
            <person name="Palaniappan K."/>
            <person name="Land M."/>
            <person name="Hauser L."/>
            <person name="Chang Y."/>
            <person name="Jeffries C."/>
            <person name="Lu M."/>
            <person name="Brettin T."/>
            <person name="Detter J."/>
            <person name="Goker M."/>
            <person name="Tindall B."/>
            <person name="Beck B."/>
            <person name="McDermott T."/>
            <person name="Woyke T."/>
            <person name="Bristow J."/>
            <person name="Eisen J."/>
            <person name="Markowitz V."/>
            <person name="Hugenholtz P."/>
            <person name="Kyrpides N."/>
            <person name="Klenk H."/>
            <person name="Cheng J."/>
        </authorList>
    </citation>
    <scope>NUCLEOTIDE SEQUENCE [LARGE SCALE GENOMIC DNA]</scope>
    <source>
        <strain evidence="3">ATCC BAA-798 / YNP1</strain>
    </source>
</reference>
<dbReference type="SUPFAM" id="SSF159659">
    <property type="entry name" value="Cgl1923-like"/>
    <property type="match status" value="1"/>
</dbReference>
<dbReference type="HOGENOM" id="CLU_055821_1_0_0"/>
<dbReference type="eggNOG" id="COG2047">
    <property type="taxonomic scope" value="Bacteria"/>
</dbReference>
<dbReference type="STRING" id="525904.Tter_0888"/>
<dbReference type="EMBL" id="CP001825">
    <property type="protein sequence ID" value="ACZ41805.1"/>
    <property type="molecule type" value="Genomic_DNA"/>
</dbReference>
<sequence>MEEIRAESWPNLANPTMIAAYKGWNDAGNAATYALEYIISQTGATMFASIDPDEFYDFTQVRPYTRPIGDYGRVITWTPNNFYYAHISESKDYVFFVGTEPNLRWRRYSSLLVKMANRLGVKEVISLGSMLADTPHTRPVPLSGGASSPELGEKLRSLGINSSFYEGPTGIVSVAGLTLAESGIQHASIWASVPHYISASPNPKAALALVDSVERLTGLRVSVDRLQMEAITFESQVDAAVSDNPDIEQYVRELEQRVEDQQNEDTQDEGTPEGYDASEAEGLIRSIEEYLRQQSQNRNKDDEEDQEEDNK</sequence>
<dbReference type="InterPro" id="IPR008492">
    <property type="entry name" value="Rv2714-like"/>
</dbReference>
<dbReference type="PANTHER" id="PTHR35610:SF3">
    <property type="entry name" value="PROTEASOME ASSEMBLY CHAPERONE FAMILY PROTEIN"/>
    <property type="match status" value="1"/>
</dbReference>
<dbReference type="InterPro" id="IPR038389">
    <property type="entry name" value="PSMG2_sf"/>
</dbReference>
<gene>
    <name evidence="2" type="ordered locus">Tter_0888</name>
</gene>
<dbReference type="AlphaFoldDB" id="D1CFU9"/>
<dbReference type="OrthoDB" id="150941at2"/>